<dbReference type="InterPro" id="IPR002934">
    <property type="entry name" value="Polymerase_NTP_transf_dom"/>
</dbReference>
<sequence>MQSVRESTLDIDPRHLDIVRDILHRHVPRNEVRAFGSRVTGGARPYSDLDLVIMTEEPLPFAVMGGLREGFTESGLPWRVDIVDWATTNAAFREFIGRDSVEVKVSEFTEQDSEL</sequence>
<dbReference type="EMBL" id="CAADGD010000101">
    <property type="protein sequence ID" value="VFK72211.1"/>
    <property type="molecule type" value="Genomic_DNA"/>
</dbReference>
<dbReference type="InterPro" id="IPR043519">
    <property type="entry name" value="NT_sf"/>
</dbReference>
<accession>A0A451AL26</accession>
<feature type="domain" description="Polymerase nucleotidyl transferase" evidence="1">
    <location>
        <begin position="17"/>
        <end position="100"/>
    </location>
</feature>
<keyword evidence="2" id="KW-0808">Transferase</keyword>
<evidence type="ECO:0000313" key="2">
    <source>
        <dbReference type="EMBL" id="VFK66734.1"/>
    </source>
</evidence>
<evidence type="ECO:0000259" key="1">
    <source>
        <dbReference type="Pfam" id="PF01909"/>
    </source>
</evidence>
<dbReference type="EMBL" id="CAADFZ010000106">
    <property type="protein sequence ID" value="VFK66734.1"/>
    <property type="molecule type" value="Genomic_DNA"/>
</dbReference>
<organism evidence="2">
    <name type="scientific">Candidatus Kentrum sp. UNK</name>
    <dbReference type="NCBI Taxonomy" id="2126344"/>
    <lineage>
        <taxon>Bacteria</taxon>
        <taxon>Pseudomonadati</taxon>
        <taxon>Pseudomonadota</taxon>
        <taxon>Gammaproteobacteria</taxon>
        <taxon>Candidatus Kentrum</taxon>
    </lineage>
</organism>
<dbReference type="GO" id="GO:0016779">
    <property type="term" value="F:nucleotidyltransferase activity"/>
    <property type="evidence" value="ECO:0007669"/>
    <property type="project" value="InterPro"/>
</dbReference>
<proteinExistence type="predicted"/>
<dbReference type="SUPFAM" id="SSF81301">
    <property type="entry name" value="Nucleotidyltransferase"/>
    <property type="match status" value="1"/>
</dbReference>
<name>A0A451AL26_9GAMM</name>
<dbReference type="Gene3D" id="3.30.460.10">
    <property type="entry name" value="Beta Polymerase, domain 2"/>
    <property type="match status" value="1"/>
</dbReference>
<evidence type="ECO:0000313" key="3">
    <source>
        <dbReference type="EMBL" id="VFK72211.1"/>
    </source>
</evidence>
<reference evidence="2" key="1">
    <citation type="submission" date="2019-02" db="EMBL/GenBank/DDBJ databases">
        <authorList>
            <person name="Gruber-Vodicka R. H."/>
            <person name="Seah K. B. B."/>
        </authorList>
    </citation>
    <scope>NUCLEOTIDE SEQUENCE</scope>
    <source>
        <strain evidence="3">BECK_BY19</strain>
        <strain evidence="2">BECK_BY8</strain>
    </source>
</reference>
<protein>
    <submittedName>
        <fullName evidence="2">Predicted nucleotidyltransferase</fullName>
    </submittedName>
</protein>
<dbReference type="CDD" id="cd05403">
    <property type="entry name" value="NT_KNTase_like"/>
    <property type="match status" value="1"/>
</dbReference>
<dbReference type="AlphaFoldDB" id="A0A451AL26"/>
<gene>
    <name evidence="2" type="ORF">BECKUNK1418G_GA0071005_11066</name>
    <name evidence="3" type="ORF">BECKUNK1418H_GA0071006_110115</name>
</gene>
<dbReference type="Pfam" id="PF01909">
    <property type="entry name" value="NTP_transf_2"/>
    <property type="match status" value="1"/>
</dbReference>